<evidence type="ECO:0000313" key="1">
    <source>
        <dbReference type="EMBL" id="KAF0682503.1"/>
    </source>
</evidence>
<evidence type="ECO:0000313" key="2">
    <source>
        <dbReference type="EMBL" id="VFU02002.1"/>
    </source>
</evidence>
<dbReference type="SMART" id="SM00248">
    <property type="entry name" value="ANK"/>
    <property type="match status" value="5"/>
</dbReference>
<reference evidence="2 3" key="1">
    <citation type="submission" date="2019-03" db="EMBL/GenBank/DDBJ databases">
        <authorList>
            <person name="Gaulin E."/>
            <person name="Dumas B."/>
        </authorList>
    </citation>
    <scope>NUCLEOTIDE SEQUENCE [LARGE SCALE GENOMIC DNA]</scope>
    <source>
        <strain evidence="2">CBS 568.67</strain>
    </source>
</reference>
<dbReference type="OrthoDB" id="88700at2759"/>
<dbReference type="Pfam" id="PF12796">
    <property type="entry name" value="Ank_2"/>
    <property type="match status" value="1"/>
</dbReference>
<dbReference type="InterPro" id="IPR052050">
    <property type="entry name" value="SecEffector_AnkRepeat"/>
</dbReference>
<dbReference type="Gene3D" id="1.25.40.20">
    <property type="entry name" value="Ankyrin repeat-containing domain"/>
    <property type="match status" value="2"/>
</dbReference>
<keyword evidence="3" id="KW-1185">Reference proteome</keyword>
<dbReference type="InterPro" id="IPR036770">
    <property type="entry name" value="Ankyrin_rpt-contain_sf"/>
</dbReference>
<dbReference type="PANTHER" id="PTHR46586:SF3">
    <property type="entry name" value="ANKYRIN REPEAT-CONTAINING PROTEIN"/>
    <property type="match status" value="1"/>
</dbReference>
<organism evidence="2 3">
    <name type="scientific">Aphanomyces stellatus</name>
    <dbReference type="NCBI Taxonomy" id="120398"/>
    <lineage>
        <taxon>Eukaryota</taxon>
        <taxon>Sar</taxon>
        <taxon>Stramenopiles</taxon>
        <taxon>Oomycota</taxon>
        <taxon>Saprolegniomycetes</taxon>
        <taxon>Saprolegniales</taxon>
        <taxon>Verrucalvaceae</taxon>
        <taxon>Aphanomyces</taxon>
    </lineage>
</organism>
<dbReference type="PANTHER" id="PTHR46586">
    <property type="entry name" value="ANKYRIN REPEAT-CONTAINING PROTEIN"/>
    <property type="match status" value="1"/>
</dbReference>
<dbReference type="Proteomes" id="UP000332933">
    <property type="component" value="Unassembled WGS sequence"/>
</dbReference>
<accession>A0A485LT33</accession>
<dbReference type="EMBL" id="VJMH01007525">
    <property type="protein sequence ID" value="KAF0682503.1"/>
    <property type="molecule type" value="Genomic_DNA"/>
</dbReference>
<dbReference type="AlphaFoldDB" id="A0A485LT33"/>
<dbReference type="InterPro" id="IPR002110">
    <property type="entry name" value="Ankyrin_rpt"/>
</dbReference>
<gene>
    <name evidence="2" type="primary">Aste57867_25377</name>
    <name evidence="1" type="ORF">As57867_025298</name>
    <name evidence="2" type="ORF">ASTE57867_25377</name>
</gene>
<dbReference type="Pfam" id="PF13637">
    <property type="entry name" value="Ank_4"/>
    <property type="match status" value="1"/>
</dbReference>
<proteinExistence type="predicted"/>
<protein>
    <submittedName>
        <fullName evidence="2">Aste57867_25377 protein</fullName>
    </submittedName>
</protein>
<sequence length="542" mass="59255">MSVKPVVSRVLLTPNLVLAIAAYQDGIYFDMRLFLSKLVIKRSPCASHPMYSTSGYYGRIMTNSSFPVVTSWLTTWGVGRLPKLFACLPCMHLIVAEHAAWSGNVELLETIHTTFGLPPQHERVLILLAIEKNHLHVLVFLRACGYKVGNHIETIASAIKPDNLPLVRFLHTTNERVFQEDIPRLFSAAVQSGDIGLVQYVLDQSDMLSALQQDASYVMIAAYGGHYDVTLALLALGFDATALTIDAAVSGDSLKLVQHLYDLGGYNCTISPMDAAAGQGHLDLLLWLHAHRNEGCTTRGFTFAVHGGHLEVVQFLHIQYPDTIDRAELSSFVATAAAKGHWPVVQYLLQHKLCDFSRGILDGIASSGQVHAAQWLVDNQETVGFKTTCTTEAMTHAASNGHLAMLQWLHQHHPAVGCTTQAGYNAISNGHVEVVQWLMAHGYFEGVAANAVVEAIGRGSFDGTTPLLQCPQDYMEAPNVAALGTAMKRAASLGHVGMIRWLVQSGTHVCACALARHIRNWLQDDLMDHWLRKKACGCANHG</sequence>
<name>A0A485LT33_9STRA</name>
<reference evidence="1" key="2">
    <citation type="submission" date="2019-06" db="EMBL/GenBank/DDBJ databases">
        <title>Genomics analysis of Aphanomyces spp. identifies a new class of oomycete effector associated with host adaptation.</title>
        <authorList>
            <person name="Gaulin E."/>
        </authorList>
    </citation>
    <scope>NUCLEOTIDE SEQUENCE</scope>
    <source>
        <strain evidence="1">CBS 578.67</strain>
    </source>
</reference>
<dbReference type="SUPFAM" id="SSF48403">
    <property type="entry name" value="Ankyrin repeat"/>
    <property type="match status" value="2"/>
</dbReference>
<dbReference type="EMBL" id="CAADRA010007551">
    <property type="protein sequence ID" value="VFU02002.1"/>
    <property type="molecule type" value="Genomic_DNA"/>
</dbReference>
<evidence type="ECO:0000313" key="3">
    <source>
        <dbReference type="Proteomes" id="UP000332933"/>
    </source>
</evidence>